<dbReference type="EMBL" id="GL573270">
    <property type="protein sequence ID" value="ELR01926.1"/>
    <property type="molecule type" value="Genomic_DNA"/>
</dbReference>
<name>L8FQD2_PSED2</name>
<dbReference type="AlphaFoldDB" id="L8FQD2"/>
<dbReference type="HOGENOM" id="CLU_1971472_0_0_1"/>
<reference evidence="2" key="1">
    <citation type="submission" date="2010-09" db="EMBL/GenBank/DDBJ databases">
        <title>The genome sequence of Geomyces destructans 20631-21.</title>
        <authorList>
            <consortium name="The Broad Institute Genome Sequencing Platform"/>
            <person name="Cuomo C.A."/>
            <person name="Blehert D.S."/>
            <person name="Lorch J.M."/>
            <person name="Young S.K."/>
            <person name="Zeng Q."/>
            <person name="Gargeya S."/>
            <person name="Fitzgerald M."/>
            <person name="Haas B."/>
            <person name="Abouelleil A."/>
            <person name="Alvarado L."/>
            <person name="Arachchi H.M."/>
            <person name="Berlin A."/>
            <person name="Brown A."/>
            <person name="Chapman S.B."/>
            <person name="Chen Z."/>
            <person name="Dunbar C."/>
            <person name="Freedman E."/>
            <person name="Gearin G."/>
            <person name="Gellesch M."/>
            <person name="Goldberg J."/>
            <person name="Griggs A."/>
            <person name="Gujja S."/>
            <person name="Heiman D."/>
            <person name="Howarth C."/>
            <person name="Larson L."/>
            <person name="Lui A."/>
            <person name="MacDonald P.J.P."/>
            <person name="Montmayeur A."/>
            <person name="Murphy C."/>
            <person name="Neiman D."/>
            <person name="Pearson M."/>
            <person name="Priest M."/>
            <person name="Roberts A."/>
            <person name="Saif S."/>
            <person name="Shea T."/>
            <person name="Shenoy N."/>
            <person name="Sisk P."/>
            <person name="Stolte C."/>
            <person name="Sykes S."/>
            <person name="Wortman J."/>
            <person name="Nusbaum C."/>
            <person name="Birren B."/>
        </authorList>
    </citation>
    <scope>NUCLEOTIDE SEQUENCE [LARGE SCALE GENOMIC DNA]</scope>
    <source>
        <strain evidence="2">ATCC MYA-4855 / 20631-21</strain>
    </source>
</reference>
<organism evidence="1 2">
    <name type="scientific">Pseudogymnoascus destructans (strain ATCC MYA-4855 / 20631-21)</name>
    <name type="common">Bat white-nose syndrome fungus</name>
    <name type="synonym">Geomyces destructans</name>
    <dbReference type="NCBI Taxonomy" id="658429"/>
    <lineage>
        <taxon>Eukaryota</taxon>
        <taxon>Fungi</taxon>
        <taxon>Dikarya</taxon>
        <taxon>Ascomycota</taxon>
        <taxon>Pezizomycotina</taxon>
        <taxon>Leotiomycetes</taxon>
        <taxon>Thelebolales</taxon>
        <taxon>Thelebolaceae</taxon>
        <taxon>Pseudogymnoascus</taxon>
    </lineage>
</organism>
<proteinExistence type="predicted"/>
<gene>
    <name evidence="1" type="ORF">GMDG_05104</name>
</gene>
<accession>L8FQD2</accession>
<evidence type="ECO:0000313" key="1">
    <source>
        <dbReference type="EMBL" id="ELR01926.1"/>
    </source>
</evidence>
<keyword evidence="2" id="KW-1185">Reference proteome</keyword>
<evidence type="ECO:0000313" key="2">
    <source>
        <dbReference type="Proteomes" id="UP000011064"/>
    </source>
</evidence>
<dbReference type="InParanoid" id="L8FQD2"/>
<protein>
    <submittedName>
        <fullName evidence="1">Uncharacterized protein</fullName>
    </submittedName>
</protein>
<dbReference type="Proteomes" id="UP000011064">
    <property type="component" value="Unassembled WGS sequence"/>
</dbReference>
<sequence>METSTGNCWSISEICLWPSNRPHPVSAITTAASWKRETVGRFLKSPRAFQKAASCVFDHDDGFTETEDGWLASEICLRPFERPDPASSIITKASWKRGMVGRFPKSASGLSNGRILYLRLRQRPTAT</sequence>
<dbReference type="VEuPathDB" id="FungiDB:GMDG_05104"/>